<dbReference type="RefSeq" id="WP_330505013.1">
    <property type="nucleotide sequence ID" value="NZ_JAZDUE010000008.1"/>
</dbReference>
<dbReference type="PANTHER" id="PTHR43211">
    <property type="entry name" value="FUMARYLACETOACETATE HYDROLASE"/>
    <property type="match status" value="1"/>
</dbReference>
<sequence length="334" mass="35369">MRFGTVLQSEGHRSAVVESDAGWHPIPGVAVLDLVRSGLAEAIAIGSRAIQQETVLPDEGLVFDAPLQPTTIRDFVTFAEHVEGVRASMQGESGVPDAWYDAPHFYFTNPHTISGPNAAVTIPDRCEQLDFELEVAAVIGRAGSDLSVKEAGEHIFGYTILNDWSARDIQRREMQVGLGPAKGKDFANTIGPVLVTADEFDDRTDAEGFLALGCVAEVNGVEVGRDVLQNMGWTFPAMIAYASRNSRVEPGDVLGSGTMGNGGCLAELWGRRGRLDPPPLQPGDSVTLTVEGIGTLSNTVVGRSGAAPGVPAARRARDRDALRAAHFAASTVPG</sequence>
<gene>
    <name evidence="2" type="ORF">V1Y59_11055</name>
</gene>
<dbReference type="Gene3D" id="3.90.850.10">
    <property type="entry name" value="Fumarylacetoacetase-like, C-terminal domain"/>
    <property type="match status" value="1"/>
</dbReference>
<dbReference type="PANTHER" id="PTHR43211:SF1">
    <property type="entry name" value="BLL6422 PROTEIN"/>
    <property type="match status" value="1"/>
</dbReference>
<name>A0ABU7MTF3_9ACTN</name>
<dbReference type="GO" id="GO:0016787">
    <property type="term" value="F:hydrolase activity"/>
    <property type="evidence" value="ECO:0007669"/>
    <property type="project" value="UniProtKB-KW"/>
</dbReference>
<organism evidence="2 3">
    <name type="scientific">Gordonia prachuapensis</name>
    <dbReference type="NCBI Taxonomy" id="3115651"/>
    <lineage>
        <taxon>Bacteria</taxon>
        <taxon>Bacillati</taxon>
        <taxon>Actinomycetota</taxon>
        <taxon>Actinomycetes</taxon>
        <taxon>Mycobacteriales</taxon>
        <taxon>Gordoniaceae</taxon>
        <taxon>Gordonia</taxon>
    </lineage>
</organism>
<reference evidence="2 3" key="1">
    <citation type="submission" date="2024-01" db="EMBL/GenBank/DDBJ databases">
        <title>Draft genome sequence of Gordonia sp. PKS22-38.</title>
        <authorList>
            <person name="Suphannarot A."/>
            <person name="Mingma R."/>
        </authorList>
    </citation>
    <scope>NUCLEOTIDE SEQUENCE [LARGE SCALE GENOMIC DNA]</scope>
    <source>
        <strain evidence="2 3">PKS22-38</strain>
    </source>
</reference>
<dbReference type="Pfam" id="PF01557">
    <property type="entry name" value="FAA_hydrolase"/>
    <property type="match status" value="1"/>
</dbReference>
<accession>A0ABU7MTF3</accession>
<protein>
    <submittedName>
        <fullName evidence="2">Fumarylacetoacetate hydrolase family protein</fullName>
    </submittedName>
</protein>
<keyword evidence="2" id="KW-0378">Hydrolase</keyword>
<dbReference type="InterPro" id="IPR036663">
    <property type="entry name" value="Fumarylacetoacetase_C_sf"/>
</dbReference>
<dbReference type="EMBL" id="JAZDUE010000008">
    <property type="protein sequence ID" value="MEE4023616.1"/>
    <property type="molecule type" value="Genomic_DNA"/>
</dbReference>
<proteinExistence type="predicted"/>
<keyword evidence="3" id="KW-1185">Reference proteome</keyword>
<evidence type="ECO:0000313" key="2">
    <source>
        <dbReference type="EMBL" id="MEE4023616.1"/>
    </source>
</evidence>
<evidence type="ECO:0000313" key="3">
    <source>
        <dbReference type="Proteomes" id="UP001335729"/>
    </source>
</evidence>
<feature type="domain" description="Fumarylacetoacetase-like C-terminal" evidence="1">
    <location>
        <begin position="72"/>
        <end position="301"/>
    </location>
</feature>
<evidence type="ECO:0000259" key="1">
    <source>
        <dbReference type="Pfam" id="PF01557"/>
    </source>
</evidence>
<comment type="caution">
    <text evidence="2">The sequence shown here is derived from an EMBL/GenBank/DDBJ whole genome shotgun (WGS) entry which is preliminary data.</text>
</comment>
<dbReference type="InterPro" id="IPR011234">
    <property type="entry name" value="Fumarylacetoacetase-like_C"/>
</dbReference>
<dbReference type="SUPFAM" id="SSF56529">
    <property type="entry name" value="FAH"/>
    <property type="match status" value="1"/>
</dbReference>
<dbReference type="Proteomes" id="UP001335729">
    <property type="component" value="Unassembled WGS sequence"/>
</dbReference>